<dbReference type="Proteomes" id="UP000287033">
    <property type="component" value="Unassembled WGS sequence"/>
</dbReference>
<keyword evidence="12" id="KW-0206">Cytoskeleton</keyword>
<keyword evidence="11" id="KW-0325">Glycoprotein</keyword>
<evidence type="ECO:0000256" key="10">
    <source>
        <dbReference type="ARBA" id="ARBA00023157"/>
    </source>
</evidence>
<keyword evidence="6 13" id="KW-0812">Transmembrane</keyword>
<name>A0A401RUY3_CHIPU</name>
<dbReference type="GO" id="GO:0016012">
    <property type="term" value="C:sarcoglycan complex"/>
    <property type="evidence" value="ECO:0007669"/>
    <property type="project" value="InterPro"/>
</dbReference>
<dbReference type="Pfam" id="PF04790">
    <property type="entry name" value="Sarcoglycan_1"/>
    <property type="match status" value="1"/>
</dbReference>
<evidence type="ECO:0000313" key="14">
    <source>
        <dbReference type="EMBL" id="GCC21965.1"/>
    </source>
</evidence>
<evidence type="ECO:0000256" key="8">
    <source>
        <dbReference type="ARBA" id="ARBA00022989"/>
    </source>
</evidence>
<gene>
    <name evidence="14" type="ORF">chiPu_0000348</name>
</gene>
<dbReference type="GO" id="GO:0042383">
    <property type="term" value="C:sarcolemma"/>
    <property type="evidence" value="ECO:0007669"/>
    <property type="project" value="UniProtKB-SubCell"/>
</dbReference>
<evidence type="ECO:0000256" key="7">
    <source>
        <dbReference type="ARBA" id="ARBA00022968"/>
    </source>
</evidence>
<keyword evidence="15" id="KW-1185">Reference proteome</keyword>
<dbReference type="GO" id="GO:0048738">
    <property type="term" value="P:cardiac muscle tissue development"/>
    <property type="evidence" value="ECO:0007669"/>
    <property type="project" value="TreeGrafter"/>
</dbReference>
<proteinExistence type="inferred from homology"/>
<dbReference type="InterPro" id="IPR039972">
    <property type="entry name" value="Sarcoglycan_gamma/delta/zeta"/>
</dbReference>
<accession>A0A401RUY3</accession>
<dbReference type="GO" id="GO:0060047">
    <property type="term" value="P:heart contraction"/>
    <property type="evidence" value="ECO:0007669"/>
    <property type="project" value="TreeGrafter"/>
</dbReference>
<keyword evidence="5" id="KW-0963">Cytoplasm</keyword>
<evidence type="ECO:0000256" key="11">
    <source>
        <dbReference type="ARBA" id="ARBA00023180"/>
    </source>
</evidence>
<dbReference type="OMA" id="IMHAREW"/>
<comment type="caution">
    <text evidence="14">The sequence shown here is derived from an EMBL/GenBank/DDBJ whole genome shotgun (WGS) entry which is preliminary data.</text>
</comment>
<evidence type="ECO:0000256" key="3">
    <source>
        <dbReference type="ARBA" id="ARBA00007574"/>
    </source>
</evidence>
<dbReference type="EMBL" id="BEZZ01000004">
    <property type="protein sequence ID" value="GCC21965.1"/>
    <property type="molecule type" value="Genomic_DNA"/>
</dbReference>
<evidence type="ECO:0000256" key="13">
    <source>
        <dbReference type="SAM" id="Phobius"/>
    </source>
</evidence>
<evidence type="ECO:0000256" key="9">
    <source>
        <dbReference type="ARBA" id="ARBA00023136"/>
    </source>
</evidence>
<evidence type="ECO:0000256" key="4">
    <source>
        <dbReference type="ARBA" id="ARBA00022475"/>
    </source>
</evidence>
<dbReference type="InterPro" id="IPR006875">
    <property type="entry name" value="Sarcoglycan"/>
</dbReference>
<comment type="subcellular location">
    <subcellularLocation>
        <location evidence="2">Cell membrane</location>
        <location evidence="2">Sarcolemma</location>
        <topology evidence="2">Single-pass type II membrane protein</topology>
    </subcellularLocation>
    <subcellularLocation>
        <location evidence="1">Cytoplasm</location>
        <location evidence="1">Cytoskeleton</location>
    </subcellularLocation>
</comment>
<keyword evidence="4" id="KW-1003">Cell membrane</keyword>
<dbReference type="OrthoDB" id="496749at2759"/>
<keyword evidence="8 13" id="KW-1133">Transmembrane helix</keyword>
<dbReference type="AlphaFoldDB" id="A0A401RUY3"/>
<evidence type="ECO:0000256" key="12">
    <source>
        <dbReference type="ARBA" id="ARBA00023212"/>
    </source>
</evidence>
<keyword evidence="9 13" id="KW-0472">Membrane</keyword>
<sequence>MLTRCCRRLWRAWSQLTAGSQMISLSDLVEVVALISGQLKELGRDGDGGEEYFTKNMSWSSNGVRYLEDCEGDEGFQEEMEEDIPDTPRLSLVRLKDRKMTQEQYLTQRNNIQTSENQYVYKIGIYGWRKRCLYFFVLLLMILLLVNLALTIWILKVMNFTKDGMGHLRITDKGLRLEGPSEFLQPLYAKEIRSKADSSLYLQSSRNVTVSIRDSQDQTVTQLNTGSEAIEARGKRFEVNSNTDKLLFSAEDSEVVVGADRLRVLGAEGAVFEKSLETPLIRAEPFKELRLESPTRSLTLEAPKGVEIYAEAGNMQATCRTELKLESEDGEINLEARNIKLPRLPMGSYTSSSFTQQNVFEVCACPNGKLFLSQAGVGSTCQISSSVCL</sequence>
<dbReference type="GO" id="GO:0005856">
    <property type="term" value="C:cytoskeleton"/>
    <property type="evidence" value="ECO:0007669"/>
    <property type="project" value="UniProtKB-SubCell"/>
</dbReference>
<evidence type="ECO:0000256" key="2">
    <source>
        <dbReference type="ARBA" id="ARBA00004274"/>
    </source>
</evidence>
<dbReference type="PANTHER" id="PTHR12939">
    <property type="entry name" value="SARCOGLYCAN"/>
    <property type="match status" value="1"/>
</dbReference>
<dbReference type="PANTHER" id="PTHR12939:SF6">
    <property type="entry name" value="DELTA-SARCOGLYCAN"/>
    <property type="match status" value="1"/>
</dbReference>
<reference evidence="14 15" key="1">
    <citation type="journal article" date="2018" name="Nat. Ecol. Evol.">
        <title>Shark genomes provide insights into elasmobranch evolution and the origin of vertebrates.</title>
        <authorList>
            <person name="Hara Y"/>
            <person name="Yamaguchi K"/>
            <person name="Onimaru K"/>
            <person name="Kadota M"/>
            <person name="Koyanagi M"/>
            <person name="Keeley SD"/>
            <person name="Tatsumi K"/>
            <person name="Tanaka K"/>
            <person name="Motone F"/>
            <person name="Kageyama Y"/>
            <person name="Nozu R"/>
            <person name="Adachi N"/>
            <person name="Nishimura O"/>
            <person name="Nakagawa R"/>
            <person name="Tanegashima C"/>
            <person name="Kiyatake I"/>
            <person name="Matsumoto R"/>
            <person name="Murakumo K"/>
            <person name="Nishida K"/>
            <person name="Terakita A"/>
            <person name="Kuratani S"/>
            <person name="Sato K"/>
            <person name="Hyodo S Kuraku.S."/>
        </authorList>
    </citation>
    <scope>NUCLEOTIDE SEQUENCE [LARGE SCALE GENOMIC DNA]</scope>
</reference>
<protein>
    <submittedName>
        <fullName evidence="14">Uncharacterized protein</fullName>
    </submittedName>
</protein>
<evidence type="ECO:0000256" key="6">
    <source>
        <dbReference type="ARBA" id="ARBA00022692"/>
    </source>
</evidence>
<evidence type="ECO:0000256" key="5">
    <source>
        <dbReference type="ARBA" id="ARBA00022490"/>
    </source>
</evidence>
<evidence type="ECO:0000313" key="15">
    <source>
        <dbReference type="Proteomes" id="UP000287033"/>
    </source>
</evidence>
<keyword evidence="10" id="KW-1015">Disulfide bond</keyword>
<organism evidence="14 15">
    <name type="scientific">Chiloscyllium punctatum</name>
    <name type="common">Brownbanded bambooshark</name>
    <name type="synonym">Hemiscyllium punctatum</name>
    <dbReference type="NCBI Taxonomy" id="137246"/>
    <lineage>
        <taxon>Eukaryota</taxon>
        <taxon>Metazoa</taxon>
        <taxon>Chordata</taxon>
        <taxon>Craniata</taxon>
        <taxon>Vertebrata</taxon>
        <taxon>Chondrichthyes</taxon>
        <taxon>Elasmobranchii</taxon>
        <taxon>Galeomorphii</taxon>
        <taxon>Galeoidea</taxon>
        <taxon>Orectolobiformes</taxon>
        <taxon>Hemiscylliidae</taxon>
        <taxon>Chiloscyllium</taxon>
    </lineage>
</organism>
<comment type="similarity">
    <text evidence="3">Belongs to the sarcoglycan beta/delta/gamma/zeta family.</text>
</comment>
<dbReference type="STRING" id="137246.A0A401RUY3"/>
<feature type="transmembrane region" description="Helical" evidence="13">
    <location>
        <begin position="132"/>
        <end position="155"/>
    </location>
</feature>
<keyword evidence="7" id="KW-0735">Signal-anchor</keyword>
<evidence type="ECO:0000256" key="1">
    <source>
        <dbReference type="ARBA" id="ARBA00004245"/>
    </source>
</evidence>